<dbReference type="RefSeq" id="XP_007868162.1">
    <property type="nucleotide sequence ID" value="XM_007869971.1"/>
</dbReference>
<protein>
    <submittedName>
        <fullName evidence="1">Uncharacterized protein</fullName>
    </submittedName>
</protein>
<evidence type="ECO:0000313" key="1">
    <source>
        <dbReference type="EMBL" id="EPQ53148.1"/>
    </source>
</evidence>
<gene>
    <name evidence="1" type="ORF">GLOTRDRAFT_26188</name>
</gene>
<feature type="non-terminal residue" evidence="1">
    <location>
        <position position="52"/>
    </location>
</feature>
<reference evidence="1 2" key="1">
    <citation type="journal article" date="2012" name="Science">
        <title>The Paleozoic origin of enzymatic lignin decomposition reconstructed from 31 fungal genomes.</title>
        <authorList>
            <person name="Floudas D."/>
            <person name="Binder M."/>
            <person name="Riley R."/>
            <person name="Barry K."/>
            <person name="Blanchette R.A."/>
            <person name="Henrissat B."/>
            <person name="Martinez A.T."/>
            <person name="Otillar R."/>
            <person name="Spatafora J.W."/>
            <person name="Yadav J.S."/>
            <person name="Aerts A."/>
            <person name="Benoit I."/>
            <person name="Boyd A."/>
            <person name="Carlson A."/>
            <person name="Copeland A."/>
            <person name="Coutinho P.M."/>
            <person name="de Vries R.P."/>
            <person name="Ferreira P."/>
            <person name="Findley K."/>
            <person name="Foster B."/>
            <person name="Gaskell J."/>
            <person name="Glotzer D."/>
            <person name="Gorecki P."/>
            <person name="Heitman J."/>
            <person name="Hesse C."/>
            <person name="Hori C."/>
            <person name="Igarashi K."/>
            <person name="Jurgens J.A."/>
            <person name="Kallen N."/>
            <person name="Kersten P."/>
            <person name="Kohler A."/>
            <person name="Kuees U."/>
            <person name="Kumar T.K.A."/>
            <person name="Kuo A."/>
            <person name="LaButti K."/>
            <person name="Larrondo L.F."/>
            <person name="Lindquist E."/>
            <person name="Ling A."/>
            <person name="Lombard V."/>
            <person name="Lucas S."/>
            <person name="Lundell T."/>
            <person name="Martin R."/>
            <person name="McLaughlin D.J."/>
            <person name="Morgenstern I."/>
            <person name="Morin E."/>
            <person name="Murat C."/>
            <person name="Nagy L.G."/>
            <person name="Nolan M."/>
            <person name="Ohm R.A."/>
            <person name="Patyshakuliyeva A."/>
            <person name="Rokas A."/>
            <person name="Ruiz-Duenas F.J."/>
            <person name="Sabat G."/>
            <person name="Salamov A."/>
            <person name="Samejima M."/>
            <person name="Schmutz J."/>
            <person name="Slot J.C."/>
            <person name="St John F."/>
            <person name="Stenlid J."/>
            <person name="Sun H."/>
            <person name="Sun S."/>
            <person name="Syed K."/>
            <person name="Tsang A."/>
            <person name="Wiebenga A."/>
            <person name="Young D."/>
            <person name="Pisabarro A."/>
            <person name="Eastwood D.C."/>
            <person name="Martin F."/>
            <person name="Cullen D."/>
            <person name="Grigoriev I.V."/>
            <person name="Hibbett D.S."/>
        </authorList>
    </citation>
    <scope>NUCLEOTIDE SEQUENCE [LARGE SCALE GENOMIC DNA]</scope>
    <source>
        <strain evidence="1 2">ATCC 11539</strain>
    </source>
</reference>
<dbReference type="InterPro" id="IPR036188">
    <property type="entry name" value="FAD/NAD-bd_sf"/>
</dbReference>
<name>S7Q0C4_GLOTA</name>
<dbReference type="Pfam" id="PF13450">
    <property type="entry name" value="NAD_binding_8"/>
    <property type="match status" value="1"/>
</dbReference>
<dbReference type="KEGG" id="gtr:GLOTRDRAFT_26188"/>
<keyword evidence="2" id="KW-1185">Reference proteome</keyword>
<dbReference type="SUPFAM" id="SSF51905">
    <property type="entry name" value="FAD/NAD(P)-binding domain"/>
    <property type="match status" value="1"/>
</dbReference>
<dbReference type="GeneID" id="19305184"/>
<dbReference type="EMBL" id="KB469306">
    <property type="protein sequence ID" value="EPQ53148.1"/>
    <property type="molecule type" value="Genomic_DNA"/>
</dbReference>
<organism evidence="1 2">
    <name type="scientific">Gloeophyllum trabeum (strain ATCC 11539 / FP-39264 / Madison 617)</name>
    <name type="common">Brown rot fungus</name>
    <dbReference type="NCBI Taxonomy" id="670483"/>
    <lineage>
        <taxon>Eukaryota</taxon>
        <taxon>Fungi</taxon>
        <taxon>Dikarya</taxon>
        <taxon>Basidiomycota</taxon>
        <taxon>Agaricomycotina</taxon>
        <taxon>Agaricomycetes</taxon>
        <taxon>Gloeophyllales</taxon>
        <taxon>Gloeophyllaceae</taxon>
        <taxon>Gloeophyllum</taxon>
    </lineage>
</organism>
<evidence type="ECO:0000313" key="2">
    <source>
        <dbReference type="Proteomes" id="UP000030669"/>
    </source>
</evidence>
<feature type="non-terminal residue" evidence="1">
    <location>
        <position position="1"/>
    </location>
</feature>
<dbReference type="STRING" id="670483.S7Q0C4"/>
<dbReference type="OrthoDB" id="3268501at2759"/>
<accession>S7Q0C4</accession>
<dbReference type="Gene3D" id="3.50.50.60">
    <property type="entry name" value="FAD/NAD(P)-binding domain"/>
    <property type="match status" value="1"/>
</dbReference>
<dbReference type="AlphaFoldDB" id="S7Q0C4"/>
<proteinExistence type="predicted"/>
<dbReference type="Proteomes" id="UP000030669">
    <property type="component" value="Unassembled WGS sequence"/>
</dbReference>
<dbReference type="OMA" id="RPWKIIR"/>
<sequence>GGGIGGLVCAAALSKASDIEVNIYEAAHRFMGIGAGIGMYPQVWNIGHGMGL</sequence>
<dbReference type="HOGENOM" id="CLU_178178_1_0_1"/>